<protein>
    <submittedName>
        <fullName evidence="2">Uncharacterized protein</fullName>
    </submittedName>
</protein>
<dbReference type="EMBL" id="JBHLTG010000004">
    <property type="protein sequence ID" value="MFC0679654.1"/>
    <property type="molecule type" value="Genomic_DNA"/>
</dbReference>
<keyword evidence="3" id="KW-1185">Reference proteome</keyword>
<evidence type="ECO:0000313" key="3">
    <source>
        <dbReference type="Proteomes" id="UP001589896"/>
    </source>
</evidence>
<evidence type="ECO:0000313" key="2">
    <source>
        <dbReference type="EMBL" id="MFC0679654.1"/>
    </source>
</evidence>
<name>A0ABV6RRP7_9GAMM</name>
<reference evidence="2 3" key="1">
    <citation type="submission" date="2024-09" db="EMBL/GenBank/DDBJ databases">
        <authorList>
            <person name="Sun Q."/>
            <person name="Mori K."/>
        </authorList>
    </citation>
    <scope>NUCLEOTIDE SEQUENCE [LARGE SCALE GENOMIC DNA]</scope>
    <source>
        <strain evidence="2 3">KCTC 23076</strain>
    </source>
</reference>
<feature type="compositionally biased region" description="Polar residues" evidence="1">
    <location>
        <begin position="1"/>
        <end position="16"/>
    </location>
</feature>
<evidence type="ECO:0000256" key="1">
    <source>
        <dbReference type="SAM" id="MobiDB-lite"/>
    </source>
</evidence>
<feature type="compositionally biased region" description="Basic and acidic residues" evidence="1">
    <location>
        <begin position="32"/>
        <end position="56"/>
    </location>
</feature>
<proteinExistence type="predicted"/>
<comment type="caution">
    <text evidence="2">The sequence shown here is derived from an EMBL/GenBank/DDBJ whole genome shotgun (WGS) entry which is preliminary data.</text>
</comment>
<accession>A0ABV6RRP7</accession>
<dbReference type="Proteomes" id="UP001589896">
    <property type="component" value="Unassembled WGS sequence"/>
</dbReference>
<gene>
    <name evidence="2" type="ORF">ACFFGH_17590</name>
</gene>
<sequence>MSNQNQSPLTSNSGTASARRGSMTGPDTTQSTDDRLHKIDAEARGESLDDHQRDRQANGVTDGYDDSLETRKGNEDTDYLGIARGD</sequence>
<feature type="region of interest" description="Disordered" evidence="1">
    <location>
        <begin position="1"/>
        <end position="86"/>
    </location>
</feature>
<dbReference type="RefSeq" id="WP_386670626.1">
    <property type="nucleotide sequence ID" value="NZ_JBHLTG010000004.1"/>
</dbReference>
<organism evidence="2 3">
    <name type="scientific">Lysobacter korlensis</name>
    <dbReference type="NCBI Taxonomy" id="553636"/>
    <lineage>
        <taxon>Bacteria</taxon>
        <taxon>Pseudomonadati</taxon>
        <taxon>Pseudomonadota</taxon>
        <taxon>Gammaproteobacteria</taxon>
        <taxon>Lysobacterales</taxon>
        <taxon>Lysobacteraceae</taxon>
        <taxon>Lysobacter</taxon>
    </lineage>
</organism>